<name>A0A6I6AAV8_9PLAN</name>
<dbReference type="EMBL" id="CP043930">
    <property type="protein sequence ID" value="QGQ22189.1"/>
    <property type="molecule type" value="Genomic_DNA"/>
</dbReference>
<keyword evidence="1" id="KW-0472">Membrane</keyword>
<keyword evidence="1" id="KW-0812">Transmembrane</keyword>
<evidence type="ECO:0000256" key="1">
    <source>
        <dbReference type="SAM" id="Phobius"/>
    </source>
</evidence>
<keyword evidence="3" id="KW-1185">Reference proteome</keyword>
<evidence type="ECO:0000313" key="2">
    <source>
        <dbReference type="EMBL" id="QGQ22189.1"/>
    </source>
</evidence>
<feature type="transmembrane region" description="Helical" evidence="1">
    <location>
        <begin position="65"/>
        <end position="85"/>
    </location>
</feature>
<dbReference type="Proteomes" id="UP000427281">
    <property type="component" value="Chromosome"/>
</dbReference>
<organism evidence="2 3">
    <name type="scientific">Gimesia benthica</name>
    <dbReference type="NCBI Taxonomy" id="2608982"/>
    <lineage>
        <taxon>Bacteria</taxon>
        <taxon>Pseudomonadati</taxon>
        <taxon>Planctomycetota</taxon>
        <taxon>Planctomycetia</taxon>
        <taxon>Planctomycetales</taxon>
        <taxon>Planctomycetaceae</taxon>
        <taxon>Gimesia</taxon>
    </lineage>
</organism>
<accession>A0A6I6AAV8</accession>
<proteinExistence type="predicted"/>
<dbReference type="RefSeq" id="WP_155363278.1">
    <property type="nucleotide sequence ID" value="NZ_CP043930.1"/>
</dbReference>
<evidence type="ECO:0000313" key="3">
    <source>
        <dbReference type="Proteomes" id="UP000427281"/>
    </source>
</evidence>
<keyword evidence="1" id="KW-1133">Transmembrane helix</keyword>
<sequence>MKTQRYQSLNRGPILTLTTDALILRIDASDRYISFWSTSSHSTRNARKHPGTVIKRAGVTMNLHVFLLVIATLCLPVRIASAQLIQVQLNLDEPKIINDTTLIISGKTNLPPGTEVTIQADPTARPDLMPSIKGGRHLQRLGGITADWVPAGKATVTPQSTFTVTLKDPHKFKTGKYQVAAQVWVYSYSMFGKLSAQPKDFYEIAGSAGANLQGPLVDRQLALFMGHVAVTTSREFEFRPGEADQVASKEKKKLQRYAKAIEDAYKLHLQLLQQGVYAQWTNKNNLQANRLVVNYGFRLKNTHKSIRPIETQEAFFLFSETVQALEQVHYWSLYVVNPEPERYTEAETEYTRAKARLDDYIAGIK</sequence>
<gene>
    <name evidence="2" type="ORF">F1728_05555</name>
</gene>
<reference evidence="2 3" key="1">
    <citation type="submission" date="2019-09" db="EMBL/GenBank/DDBJ databases">
        <title>Gimesia benthica sp. nov., a novel bacterium isolated from deep-sea water of the Northwest Indian Ocean.</title>
        <authorList>
            <person name="Dai X."/>
        </authorList>
    </citation>
    <scope>NUCLEOTIDE SEQUENCE [LARGE SCALE GENOMIC DNA]</scope>
    <source>
        <strain evidence="2 3">E7</strain>
    </source>
</reference>
<protein>
    <submittedName>
        <fullName evidence="2">Uncharacterized protein</fullName>
    </submittedName>
</protein>
<dbReference type="AlphaFoldDB" id="A0A6I6AAV8"/>
<dbReference type="KEGG" id="gim:F1728_05555"/>